<dbReference type="Proteomes" id="UP000245708">
    <property type="component" value="Unassembled WGS sequence"/>
</dbReference>
<dbReference type="OrthoDB" id="7856307at2"/>
<dbReference type="AlphaFoldDB" id="A0A316GED0"/>
<dbReference type="RefSeq" id="WP_146200022.1">
    <property type="nucleotide sequence ID" value="NZ_QGGW01000008.1"/>
</dbReference>
<keyword evidence="1" id="KW-0732">Signal</keyword>
<dbReference type="EMBL" id="QGGW01000008">
    <property type="protein sequence ID" value="PWK59351.1"/>
    <property type="molecule type" value="Genomic_DNA"/>
</dbReference>
<sequence>MTFPRALALATAFCMSALPAAAQSQLDRMQVVSERANTLMNEAMIIEIPALAGNMPDPTWDDPMRTAYACILDGYVAASSTGAVDSMLDEMEALLEDATADSILNGDMAEDAMLPEGVDEAQAQAILMNCGLMELMMTRMAESGAMGVMMQQSQ</sequence>
<name>A0A316GED0_9RHOB</name>
<evidence type="ECO:0000313" key="2">
    <source>
        <dbReference type="EMBL" id="PWK59351.1"/>
    </source>
</evidence>
<feature type="chain" id="PRO_5016258692" evidence="1">
    <location>
        <begin position="23"/>
        <end position="154"/>
    </location>
</feature>
<proteinExistence type="predicted"/>
<comment type="caution">
    <text evidence="2">The sequence shown here is derived from an EMBL/GenBank/DDBJ whole genome shotgun (WGS) entry which is preliminary data.</text>
</comment>
<keyword evidence="3" id="KW-1185">Reference proteome</keyword>
<protein>
    <submittedName>
        <fullName evidence="2">Uncharacterized protein</fullName>
    </submittedName>
</protein>
<accession>A0A316GED0</accession>
<evidence type="ECO:0000313" key="3">
    <source>
        <dbReference type="Proteomes" id="UP000245708"/>
    </source>
</evidence>
<organism evidence="2 3">
    <name type="scientific">Roseicyclus mahoneyensis</name>
    <dbReference type="NCBI Taxonomy" id="164332"/>
    <lineage>
        <taxon>Bacteria</taxon>
        <taxon>Pseudomonadati</taxon>
        <taxon>Pseudomonadota</taxon>
        <taxon>Alphaproteobacteria</taxon>
        <taxon>Rhodobacterales</taxon>
        <taxon>Roseobacteraceae</taxon>
        <taxon>Roseicyclus</taxon>
    </lineage>
</organism>
<feature type="signal peptide" evidence="1">
    <location>
        <begin position="1"/>
        <end position="22"/>
    </location>
</feature>
<reference evidence="2 3" key="1">
    <citation type="submission" date="2018-05" db="EMBL/GenBank/DDBJ databases">
        <title>Genomic Encyclopedia of Type Strains, Phase IV (KMG-IV): sequencing the most valuable type-strain genomes for metagenomic binning, comparative biology and taxonomic classification.</title>
        <authorList>
            <person name="Goeker M."/>
        </authorList>
    </citation>
    <scope>NUCLEOTIDE SEQUENCE [LARGE SCALE GENOMIC DNA]</scope>
    <source>
        <strain evidence="2 3">DSM 16097</strain>
    </source>
</reference>
<evidence type="ECO:0000256" key="1">
    <source>
        <dbReference type="SAM" id="SignalP"/>
    </source>
</evidence>
<gene>
    <name evidence="2" type="ORF">C7455_108119</name>
</gene>